<dbReference type="InterPro" id="IPR011990">
    <property type="entry name" value="TPR-like_helical_dom_sf"/>
</dbReference>
<accession>A0ABY3XJH8</accession>
<dbReference type="Proteomes" id="UP000829194">
    <property type="component" value="Chromosome"/>
</dbReference>
<dbReference type="InterPro" id="IPR000780">
    <property type="entry name" value="CheR_MeTrfase"/>
</dbReference>
<name>A0ABY3XJH8_9GAMM</name>
<dbReference type="Pfam" id="PF01739">
    <property type="entry name" value="CheR"/>
    <property type="match status" value="1"/>
</dbReference>
<feature type="domain" description="CheR-type methyltransferase" evidence="6">
    <location>
        <begin position="1"/>
        <end position="241"/>
    </location>
</feature>
<dbReference type="PROSITE" id="PS50123">
    <property type="entry name" value="CHER"/>
    <property type="match status" value="1"/>
</dbReference>
<organism evidence="7 8">
    <name type="scientific">Lysobacter gummosus</name>
    <dbReference type="NCBI Taxonomy" id="262324"/>
    <lineage>
        <taxon>Bacteria</taxon>
        <taxon>Pseudomonadati</taxon>
        <taxon>Pseudomonadota</taxon>
        <taxon>Gammaproteobacteria</taxon>
        <taxon>Lysobacterales</taxon>
        <taxon>Lysobacteraceae</taxon>
        <taxon>Lysobacter</taxon>
    </lineage>
</organism>
<keyword evidence="3" id="KW-0949">S-adenosyl-L-methionine</keyword>
<evidence type="ECO:0000259" key="6">
    <source>
        <dbReference type="PROSITE" id="PS50123"/>
    </source>
</evidence>
<dbReference type="SUPFAM" id="SSF48452">
    <property type="entry name" value="TPR-like"/>
    <property type="match status" value="1"/>
</dbReference>
<dbReference type="PROSITE" id="PS50005">
    <property type="entry name" value="TPR"/>
    <property type="match status" value="1"/>
</dbReference>
<evidence type="ECO:0000256" key="4">
    <source>
        <dbReference type="PROSITE-ProRule" id="PRU00339"/>
    </source>
</evidence>
<dbReference type="PRINTS" id="PR00996">
    <property type="entry name" value="CHERMTFRASE"/>
</dbReference>
<dbReference type="PANTHER" id="PTHR24422:SF19">
    <property type="entry name" value="CHEMOTAXIS PROTEIN METHYLTRANSFERASE"/>
    <property type="match status" value="1"/>
</dbReference>
<keyword evidence="4" id="KW-0802">TPR repeat</keyword>
<dbReference type="InterPro" id="IPR050903">
    <property type="entry name" value="Bact_Chemotaxis_MeTrfase"/>
</dbReference>
<gene>
    <name evidence="7" type="ORF">MOV92_11345</name>
</gene>
<keyword evidence="8" id="KW-1185">Reference proteome</keyword>
<evidence type="ECO:0000256" key="3">
    <source>
        <dbReference type="ARBA" id="ARBA00022691"/>
    </source>
</evidence>
<dbReference type="InterPro" id="IPR022642">
    <property type="entry name" value="CheR_C"/>
</dbReference>
<dbReference type="PANTHER" id="PTHR24422">
    <property type="entry name" value="CHEMOTAXIS PROTEIN METHYLTRANSFERASE"/>
    <property type="match status" value="1"/>
</dbReference>
<feature type="compositionally biased region" description="Pro residues" evidence="5">
    <location>
        <begin position="301"/>
        <end position="312"/>
    </location>
</feature>
<keyword evidence="2" id="KW-0808">Transferase</keyword>
<dbReference type="InterPro" id="IPR029063">
    <property type="entry name" value="SAM-dependent_MTases_sf"/>
</dbReference>
<dbReference type="SUPFAM" id="SSF53335">
    <property type="entry name" value="S-adenosyl-L-methionine-dependent methyltransferases"/>
    <property type="match status" value="1"/>
</dbReference>
<evidence type="ECO:0000256" key="5">
    <source>
        <dbReference type="SAM" id="MobiDB-lite"/>
    </source>
</evidence>
<dbReference type="InterPro" id="IPR019734">
    <property type="entry name" value="TPR_rpt"/>
</dbReference>
<reference evidence="7 8" key="1">
    <citation type="submission" date="2022-03" db="EMBL/GenBank/DDBJ databases">
        <title>Complete genome sequence of Lysobacter capsici VKM B-2533 and Lysobacter gummosus 10.1.1, promising sources of lytic agents.</title>
        <authorList>
            <person name="Tarlachkov S.V."/>
            <person name="Kudryakova I.V."/>
            <person name="Afoshin A.S."/>
            <person name="Leontyevskaya E.A."/>
            <person name="Leontyevskaya N.V."/>
        </authorList>
    </citation>
    <scope>NUCLEOTIDE SEQUENCE [LARGE SCALE GENOMIC DNA]</scope>
    <source>
        <strain evidence="7 8">10.1.1</strain>
    </source>
</reference>
<dbReference type="SMART" id="SM00138">
    <property type="entry name" value="MeTrc"/>
    <property type="match status" value="1"/>
</dbReference>
<evidence type="ECO:0000313" key="7">
    <source>
        <dbReference type="EMBL" id="UNP31799.1"/>
    </source>
</evidence>
<keyword evidence="1" id="KW-0489">Methyltransferase</keyword>
<protein>
    <recommendedName>
        <fullName evidence="6">CheR-type methyltransferase domain-containing protein</fullName>
    </recommendedName>
</protein>
<dbReference type="RefSeq" id="WP_057942903.1">
    <property type="nucleotide sequence ID" value="NZ_CP011131.1"/>
</dbReference>
<feature type="region of interest" description="Disordered" evidence="5">
    <location>
        <begin position="284"/>
        <end position="315"/>
    </location>
</feature>
<feature type="repeat" description="TPR" evidence="4">
    <location>
        <begin position="350"/>
        <end position="383"/>
    </location>
</feature>
<dbReference type="EMBL" id="CP093547">
    <property type="protein sequence ID" value="UNP31799.1"/>
    <property type="molecule type" value="Genomic_DNA"/>
</dbReference>
<dbReference type="Gene3D" id="1.25.40.10">
    <property type="entry name" value="Tetratricopeptide repeat domain"/>
    <property type="match status" value="1"/>
</dbReference>
<sequence length="423" mass="46464">MTPEGFQQWLKHTMGLDAASIGPGVVERAVQRRMSASERADLTAYWHLLRTSQLEQQELIEAVVVPETWFFRDSQAFAALSHHYDPLWAAGHPGERLRALSLPCSSGEEPYTVVMALLDAGFPIDRLDVDAVDISERALSKARHGAYGNNSFRGRELGFRDRHFRLEDGAWRLPASIRSRVRFIQGNVLDIAFLPGEALYDAIFCRNLLIYFDAQTQVRTVEILRRLLRPQGLLFVGPSEASLMLAEGFVSAQFPMAFAFRKAPPKPAADIAAPAPRKTVAAIASARPAPPPRALSAVPRPTAPARPAPQPAPAVDESLLDRAQALADNGRFAEAATACEAYLQTHSASARALYLSGLIHGALGRDNAAEDHFRKVLYLEPCHEEALMHLALLLDTRGDAAGGRVLRLRAQRCRSAATRQESQ</sequence>
<evidence type="ECO:0000256" key="2">
    <source>
        <dbReference type="ARBA" id="ARBA00022679"/>
    </source>
</evidence>
<dbReference type="CDD" id="cd02440">
    <property type="entry name" value="AdoMet_MTases"/>
    <property type="match status" value="1"/>
</dbReference>
<dbReference type="SUPFAM" id="SSF47757">
    <property type="entry name" value="Chemotaxis receptor methyltransferase CheR, N-terminal domain"/>
    <property type="match status" value="1"/>
</dbReference>
<proteinExistence type="predicted"/>
<evidence type="ECO:0000256" key="1">
    <source>
        <dbReference type="ARBA" id="ARBA00022603"/>
    </source>
</evidence>
<evidence type="ECO:0000313" key="8">
    <source>
        <dbReference type="Proteomes" id="UP000829194"/>
    </source>
</evidence>
<dbReference type="Gene3D" id="3.40.50.150">
    <property type="entry name" value="Vaccinia Virus protein VP39"/>
    <property type="match status" value="1"/>
</dbReference>